<name>A0A175W434_9PEZI</name>
<keyword evidence="3" id="KW-1185">Reference proteome</keyword>
<dbReference type="Proteomes" id="UP000078237">
    <property type="component" value="Unassembled WGS sequence"/>
</dbReference>
<dbReference type="STRING" id="100816.A0A175W434"/>
<comment type="caution">
    <text evidence="2">The sequence shown here is derived from an EMBL/GenBank/DDBJ whole genome shotgun (WGS) entry which is preliminary data.</text>
</comment>
<sequence>MQSGLISPNTAWDFFSGFMSPPPGNPESGIGVACGATPLLTNAAGPSSNALPATAAAPDPAPYIRQLADLNVKLYEHCKMLSPICPNPPAVPPSLSNARLFPIDSTFLLTQSLIEITTHLYPAASPFPGGSSGSSGSSGRGNSTGSCSVPDGPHTDQATALLLLSCANRVFDIFSLLFGHMRSCIAHNATPIRVDGKTLALPQLRIGKFAPPTEVAVAGYMFIVILMAGGLFERLREALGLWGGWGRRHRGRGGRPEPRRRRLGNAPVRLARLCRAGQGRDREESARGGKRDCEHQDAVFRYA</sequence>
<dbReference type="VEuPathDB" id="FungiDB:MMYC01_205497"/>
<proteinExistence type="predicted"/>
<evidence type="ECO:0000313" key="2">
    <source>
        <dbReference type="EMBL" id="KXX78191.1"/>
    </source>
</evidence>
<protein>
    <submittedName>
        <fullName evidence="2">Transcription factor ACEII</fullName>
    </submittedName>
</protein>
<gene>
    <name evidence="2" type="ORF">MMYC01_205497</name>
</gene>
<feature type="region of interest" description="Disordered" evidence="1">
    <location>
        <begin position="127"/>
        <end position="151"/>
    </location>
</feature>
<dbReference type="OrthoDB" id="4330117at2759"/>
<accession>A0A175W434</accession>
<feature type="compositionally biased region" description="Gly residues" evidence="1">
    <location>
        <begin position="130"/>
        <end position="139"/>
    </location>
</feature>
<reference evidence="2 3" key="1">
    <citation type="journal article" date="2016" name="Genome Announc.">
        <title>Genome Sequence of Madurella mycetomatis mm55, Isolated from a Human Mycetoma Case in Sudan.</title>
        <authorList>
            <person name="Smit S."/>
            <person name="Derks M.F."/>
            <person name="Bervoets S."/>
            <person name="Fahal A."/>
            <person name="van Leeuwen W."/>
            <person name="van Belkum A."/>
            <person name="van de Sande W.W."/>
        </authorList>
    </citation>
    <scope>NUCLEOTIDE SEQUENCE [LARGE SCALE GENOMIC DNA]</scope>
    <source>
        <strain evidence="3">mm55</strain>
    </source>
</reference>
<dbReference type="AlphaFoldDB" id="A0A175W434"/>
<evidence type="ECO:0000256" key="1">
    <source>
        <dbReference type="SAM" id="MobiDB-lite"/>
    </source>
</evidence>
<dbReference type="EMBL" id="LCTW02000130">
    <property type="protein sequence ID" value="KXX78191.1"/>
    <property type="molecule type" value="Genomic_DNA"/>
</dbReference>
<organism evidence="2 3">
    <name type="scientific">Madurella mycetomatis</name>
    <dbReference type="NCBI Taxonomy" id="100816"/>
    <lineage>
        <taxon>Eukaryota</taxon>
        <taxon>Fungi</taxon>
        <taxon>Dikarya</taxon>
        <taxon>Ascomycota</taxon>
        <taxon>Pezizomycotina</taxon>
        <taxon>Sordariomycetes</taxon>
        <taxon>Sordariomycetidae</taxon>
        <taxon>Sordariales</taxon>
        <taxon>Sordariales incertae sedis</taxon>
        <taxon>Madurella</taxon>
    </lineage>
</organism>
<evidence type="ECO:0000313" key="3">
    <source>
        <dbReference type="Proteomes" id="UP000078237"/>
    </source>
</evidence>